<accession>A0ABV9QN57</accession>
<dbReference type="Pfam" id="PF05193">
    <property type="entry name" value="Peptidase_M16_C"/>
    <property type="match status" value="1"/>
</dbReference>
<dbReference type="InterPro" id="IPR007863">
    <property type="entry name" value="Peptidase_M16_C"/>
</dbReference>
<gene>
    <name evidence="2" type="primary">yfmF</name>
    <name evidence="2" type="ORF">ACFO4R_09645</name>
</gene>
<dbReference type="EMBL" id="JBHSHL010000045">
    <property type="protein sequence ID" value="MFC4805344.1"/>
    <property type="molecule type" value="Genomic_DNA"/>
</dbReference>
<name>A0ABV9QN57_9FIRM</name>
<dbReference type="Proteomes" id="UP001595916">
    <property type="component" value="Unassembled WGS sequence"/>
</dbReference>
<organism evidence="2 3">
    <name type="scientific">Filifactor villosus</name>
    <dbReference type="NCBI Taxonomy" id="29374"/>
    <lineage>
        <taxon>Bacteria</taxon>
        <taxon>Bacillati</taxon>
        <taxon>Bacillota</taxon>
        <taxon>Clostridia</taxon>
        <taxon>Peptostreptococcales</taxon>
        <taxon>Filifactoraceae</taxon>
        <taxon>Filifactor</taxon>
    </lineage>
</organism>
<dbReference type="InterPro" id="IPR011249">
    <property type="entry name" value="Metalloenz_LuxS/M16"/>
</dbReference>
<comment type="caution">
    <text evidence="2">The sequence shown here is derived from an EMBL/GenBank/DDBJ whole genome shotgun (WGS) entry which is preliminary data.</text>
</comment>
<dbReference type="RefSeq" id="WP_379788898.1">
    <property type="nucleotide sequence ID" value="NZ_JBHSHL010000045.1"/>
</dbReference>
<dbReference type="SUPFAM" id="SSF63411">
    <property type="entry name" value="LuxS/MPP-like metallohydrolase"/>
    <property type="match status" value="2"/>
</dbReference>
<proteinExistence type="predicted"/>
<evidence type="ECO:0000313" key="3">
    <source>
        <dbReference type="Proteomes" id="UP001595916"/>
    </source>
</evidence>
<sequence length="419" mass="48529">METIKLQEGVVLKRIPTDQFKTNLISVYFKRPICREEVTMNSLLPYVMRAGTKSYPNETAISKKLKDLYGAFLSANVSKKGEIQIFGFQLAFINEKYVEEELFKEVLSLLKEVLFEPYLEDRYFSELVLSIEKEVLREAILARINDKGSYARERLLEEMCGDELYGVAEEGYMEDLDEIDPEKLYKHYKEVIRTSQIEIHLQGEMDREKTLSLLKEEFVFPQGERVEISVPDLSFSPSKIKEEAEEMDVEQAKLVLGYRTHRSVMVEDCTDVLLYATILGIGSQSKLFRIVREKHSLCYYIGAGLESLKALMLIQTGIETADRDKVVELIEVLQGEMREGNISQKELSESKKMLINDLKSVKDNVFSLANFHFAQSFRFENRTFEQMIEAIEKVEIEDVQRVARSVELDSIFFLKGREK</sequence>
<evidence type="ECO:0000259" key="1">
    <source>
        <dbReference type="Pfam" id="PF05193"/>
    </source>
</evidence>
<evidence type="ECO:0000313" key="2">
    <source>
        <dbReference type="EMBL" id="MFC4805344.1"/>
    </source>
</evidence>
<reference evidence="3" key="1">
    <citation type="journal article" date="2019" name="Int. J. Syst. Evol. Microbiol.">
        <title>The Global Catalogue of Microorganisms (GCM) 10K type strain sequencing project: providing services to taxonomists for standard genome sequencing and annotation.</title>
        <authorList>
            <consortium name="The Broad Institute Genomics Platform"/>
            <consortium name="The Broad Institute Genome Sequencing Center for Infectious Disease"/>
            <person name="Wu L."/>
            <person name="Ma J."/>
        </authorList>
    </citation>
    <scope>NUCLEOTIDE SEQUENCE [LARGE SCALE GENOMIC DNA]</scope>
    <source>
        <strain evidence="3">CCUG 46385</strain>
    </source>
</reference>
<protein>
    <submittedName>
        <fullName evidence="2">EF-P 5-aminopentanol modification-associated protein YfmF</fullName>
    </submittedName>
</protein>
<keyword evidence="3" id="KW-1185">Reference proteome</keyword>
<feature type="domain" description="Peptidase M16 C-terminal" evidence="1">
    <location>
        <begin position="179"/>
        <end position="354"/>
    </location>
</feature>
<dbReference type="Gene3D" id="3.30.830.10">
    <property type="entry name" value="Metalloenzyme, LuxS/M16 peptidase-like"/>
    <property type="match status" value="2"/>
</dbReference>
<dbReference type="NCBIfam" id="NF047422">
    <property type="entry name" value="YfmF_fam"/>
    <property type="match status" value="1"/>
</dbReference>